<dbReference type="InterPro" id="IPR036397">
    <property type="entry name" value="RNaseH_sf"/>
</dbReference>
<dbReference type="InterPro" id="IPR013520">
    <property type="entry name" value="Ribonucl_H"/>
</dbReference>
<proteinExistence type="predicted"/>
<evidence type="ECO:0000256" key="3">
    <source>
        <dbReference type="ARBA" id="ARBA00022839"/>
    </source>
</evidence>
<gene>
    <name evidence="5" type="ORF">ACFQZM_48770</name>
</gene>
<evidence type="ECO:0000256" key="1">
    <source>
        <dbReference type="ARBA" id="ARBA00022722"/>
    </source>
</evidence>
<evidence type="ECO:0000256" key="2">
    <source>
        <dbReference type="ARBA" id="ARBA00022801"/>
    </source>
</evidence>
<keyword evidence="1" id="KW-0540">Nuclease</keyword>
<dbReference type="Proteomes" id="UP001597063">
    <property type="component" value="Unassembled WGS sequence"/>
</dbReference>
<dbReference type="GO" id="GO:0004527">
    <property type="term" value="F:exonuclease activity"/>
    <property type="evidence" value="ECO:0007669"/>
    <property type="project" value="UniProtKB-KW"/>
</dbReference>
<dbReference type="Pfam" id="PF00929">
    <property type="entry name" value="RNase_T"/>
    <property type="match status" value="1"/>
</dbReference>
<name>A0ABW2Y555_9ACTN</name>
<dbReference type="PANTHER" id="PTHR30231">
    <property type="entry name" value="DNA POLYMERASE III SUBUNIT EPSILON"/>
    <property type="match status" value="1"/>
</dbReference>
<evidence type="ECO:0000313" key="5">
    <source>
        <dbReference type="EMBL" id="MFD0692452.1"/>
    </source>
</evidence>
<dbReference type="RefSeq" id="WP_207399551.1">
    <property type="nucleotide sequence ID" value="NZ_CAACUY010000013.1"/>
</dbReference>
<dbReference type="InterPro" id="IPR012337">
    <property type="entry name" value="RNaseH-like_sf"/>
</dbReference>
<evidence type="ECO:0000313" key="6">
    <source>
        <dbReference type="Proteomes" id="UP001597063"/>
    </source>
</evidence>
<keyword evidence="6" id="KW-1185">Reference proteome</keyword>
<accession>A0ABW2Y555</accession>
<evidence type="ECO:0000259" key="4">
    <source>
        <dbReference type="Pfam" id="PF00929"/>
    </source>
</evidence>
<dbReference type="SUPFAM" id="SSF53098">
    <property type="entry name" value="Ribonuclease H-like"/>
    <property type="match status" value="1"/>
</dbReference>
<dbReference type="PANTHER" id="PTHR30231:SF4">
    <property type="entry name" value="PROTEIN NEN2"/>
    <property type="match status" value="1"/>
</dbReference>
<protein>
    <submittedName>
        <fullName evidence="5">Exonuclease domain-containing protein</fullName>
    </submittedName>
</protein>
<dbReference type="CDD" id="cd06127">
    <property type="entry name" value="DEDDh"/>
    <property type="match status" value="1"/>
</dbReference>
<organism evidence="5 6">
    <name type="scientific">Actinomadura fibrosa</name>
    <dbReference type="NCBI Taxonomy" id="111802"/>
    <lineage>
        <taxon>Bacteria</taxon>
        <taxon>Bacillati</taxon>
        <taxon>Actinomycetota</taxon>
        <taxon>Actinomycetes</taxon>
        <taxon>Streptosporangiales</taxon>
        <taxon>Thermomonosporaceae</taxon>
        <taxon>Actinomadura</taxon>
    </lineage>
</organism>
<keyword evidence="2" id="KW-0378">Hydrolase</keyword>
<reference evidence="6" key="1">
    <citation type="journal article" date="2019" name="Int. J. Syst. Evol. Microbiol.">
        <title>The Global Catalogue of Microorganisms (GCM) 10K type strain sequencing project: providing services to taxonomists for standard genome sequencing and annotation.</title>
        <authorList>
            <consortium name="The Broad Institute Genomics Platform"/>
            <consortium name="The Broad Institute Genome Sequencing Center for Infectious Disease"/>
            <person name="Wu L."/>
            <person name="Ma J."/>
        </authorList>
    </citation>
    <scope>NUCLEOTIDE SEQUENCE [LARGE SCALE GENOMIC DNA]</scope>
    <source>
        <strain evidence="6">JCM 9371</strain>
    </source>
</reference>
<comment type="caution">
    <text evidence="5">The sequence shown here is derived from an EMBL/GenBank/DDBJ whole genome shotgun (WGS) entry which is preliminary data.</text>
</comment>
<sequence>MMGYSSDWALVDVETSGFRPSEHRVLSIALLAINADGQVAGQFSSLLNPGCDPGPVHIHGLSRERLTGSPRFDQVAPQLAALLRGRVMIAHNARFDYDFFWRTSSPSPDCTCRSTSGSAP</sequence>
<feature type="domain" description="Exonuclease" evidence="4">
    <location>
        <begin position="11"/>
        <end position="99"/>
    </location>
</feature>
<dbReference type="EMBL" id="JBHTGP010000041">
    <property type="protein sequence ID" value="MFD0692452.1"/>
    <property type="molecule type" value="Genomic_DNA"/>
</dbReference>
<dbReference type="Gene3D" id="3.30.420.10">
    <property type="entry name" value="Ribonuclease H-like superfamily/Ribonuclease H"/>
    <property type="match status" value="1"/>
</dbReference>
<keyword evidence="3 5" id="KW-0269">Exonuclease</keyword>